<dbReference type="Pfam" id="PF00505">
    <property type="entry name" value="HMG_box"/>
    <property type="match status" value="1"/>
</dbReference>
<dbReference type="GO" id="GO:0003677">
    <property type="term" value="F:DNA binding"/>
    <property type="evidence" value="ECO:0007669"/>
    <property type="project" value="UniProtKB-UniRule"/>
</dbReference>
<evidence type="ECO:0000259" key="4">
    <source>
        <dbReference type="PROSITE" id="PS50118"/>
    </source>
</evidence>
<evidence type="ECO:0000256" key="2">
    <source>
        <dbReference type="PROSITE-ProRule" id="PRU00267"/>
    </source>
</evidence>
<dbReference type="AlphaFoldDB" id="A0AAD2K2W1"/>
<accession>A0AAD2K2W1</accession>
<feature type="region of interest" description="Disordered" evidence="3">
    <location>
        <begin position="54"/>
        <end position="111"/>
    </location>
</feature>
<sequence length="277" mass="30123">MADVDQRRKDMVAGLEAAAAAMRSSCASIESASLAMRQCAKLAEDFAASFQKSGGLLKGSKGDEDDDEHANGKRKRGTKKEKDPNAPKRPASSYLHFQNEVRKDLKERFPESTNTELLNMIKTQWQDMSEAQKAVYNDRVAKEKALYAAAKTAYDARSPEEVARADAEAAAAAAAKKKPRGRKPKTTAVAALSPTVVLASDEEESTESDQEDAPPIKRMAAAASSSVASDEEDEDEDEEEDEEDNQPPPKKTKKASPPPPARKSAVKEKDRKKKSKA</sequence>
<feature type="region of interest" description="Disordered" evidence="3">
    <location>
        <begin position="152"/>
        <end position="277"/>
    </location>
</feature>
<dbReference type="Proteomes" id="UP001295794">
    <property type="component" value="Unassembled WGS sequence"/>
</dbReference>
<feature type="domain" description="HMG box" evidence="4">
    <location>
        <begin position="87"/>
        <end position="155"/>
    </location>
</feature>
<keyword evidence="6" id="KW-1185">Reference proteome</keyword>
<dbReference type="PROSITE" id="PS50118">
    <property type="entry name" value="HMG_BOX_2"/>
    <property type="match status" value="1"/>
</dbReference>
<dbReference type="InterPro" id="IPR036910">
    <property type="entry name" value="HMG_box_dom_sf"/>
</dbReference>
<evidence type="ECO:0000313" key="6">
    <source>
        <dbReference type="Proteomes" id="UP001295794"/>
    </source>
</evidence>
<name>A0AAD2K2W1_9AGAR</name>
<reference evidence="5" key="1">
    <citation type="submission" date="2023-11" db="EMBL/GenBank/DDBJ databases">
        <authorList>
            <person name="De Vega J J."/>
            <person name="De Vega J J."/>
        </authorList>
    </citation>
    <scope>NUCLEOTIDE SEQUENCE</scope>
</reference>
<evidence type="ECO:0000256" key="3">
    <source>
        <dbReference type="SAM" id="MobiDB-lite"/>
    </source>
</evidence>
<evidence type="ECO:0000313" key="5">
    <source>
        <dbReference type="EMBL" id="CAK5275847.1"/>
    </source>
</evidence>
<dbReference type="PANTHER" id="PTHR48112">
    <property type="entry name" value="HIGH MOBILITY GROUP PROTEIN DSP1"/>
    <property type="match status" value="1"/>
</dbReference>
<dbReference type="InterPro" id="IPR009071">
    <property type="entry name" value="HMG_box_dom"/>
</dbReference>
<dbReference type="Gene3D" id="1.10.30.10">
    <property type="entry name" value="High mobility group box domain"/>
    <property type="match status" value="1"/>
</dbReference>
<feature type="DNA-binding region" description="HMG box" evidence="2">
    <location>
        <begin position="87"/>
        <end position="155"/>
    </location>
</feature>
<dbReference type="SMART" id="SM00398">
    <property type="entry name" value="HMG"/>
    <property type="match status" value="1"/>
</dbReference>
<feature type="compositionally biased region" description="Acidic residues" evidence="3">
    <location>
        <begin position="200"/>
        <end position="212"/>
    </location>
</feature>
<proteinExistence type="predicted"/>
<feature type="compositionally biased region" description="Basic and acidic residues" evidence="3">
    <location>
        <begin position="99"/>
        <end position="110"/>
    </location>
</feature>
<protein>
    <recommendedName>
        <fullName evidence="4">HMG box domain-containing protein</fullName>
    </recommendedName>
</protein>
<evidence type="ECO:0000256" key="1">
    <source>
        <dbReference type="ARBA" id="ARBA00023125"/>
    </source>
</evidence>
<dbReference type="PANTHER" id="PTHR48112:SF22">
    <property type="entry name" value="MITOCHONDRIAL TRANSCRIPTION FACTOR A, ISOFORM B"/>
    <property type="match status" value="1"/>
</dbReference>
<keyword evidence="2" id="KW-0539">Nucleus</keyword>
<keyword evidence="1 2" id="KW-0238">DNA-binding</keyword>
<feature type="compositionally biased region" description="Basic residues" evidence="3">
    <location>
        <begin position="175"/>
        <end position="185"/>
    </location>
</feature>
<dbReference type="EMBL" id="CAVNYO010000405">
    <property type="protein sequence ID" value="CAK5275847.1"/>
    <property type="molecule type" value="Genomic_DNA"/>
</dbReference>
<dbReference type="InterPro" id="IPR050342">
    <property type="entry name" value="HMGB"/>
</dbReference>
<comment type="caution">
    <text evidence="5">The sequence shown here is derived from an EMBL/GenBank/DDBJ whole genome shotgun (WGS) entry which is preliminary data.</text>
</comment>
<organism evidence="5 6">
    <name type="scientific">Mycena citricolor</name>
    <dbReference type="NCBI Taxonomy" id="2018698"/>
    <lineage>
        <taxon>Eukaryota</taxon>
        <taxon>Fungi</taxon>
        <taxon>Dikarya</taxon>
        <taxon>Basidiomycota</taxon>
        <taxon>Agaricomycotina</taxon>
        <taxon>Agaricomycetes</taxon>
        <taxon>Agaricomycetidae</taxon>
        <taxon>Agaricales</taxon>
        <taxon>Marasmiineae</taxon>
        <taxon>Mycenaceae</taxon>
        <taxon>Mycena</taxon>
    </lineage>
</organism>
<dbReference type="SUPFAM" id="SSF47095">
    <property type="entry name" value="HMG-box"/>
    <property type="match status" value="1"/>
</dbReference>
<feature type="compositionally biased region" description="Acidic residues" evidence="3">
    <location>
        <begin position="229"/>
        <end position="245"/>
    </location>
</feature>
<gene>
    <name evidence="5" type="ORF">MYCIT1_LOCUS23891</name>
</gene>
<feature type="compositionally biased region" description="Basic and acidic residues" evidence="3">
    <location>
        <begin position="157"/>
        <end position="167"/>
    </location>
</feature>
<dbReference type="GO" id="GO:0005634">
    <property type="term" value="C:nucleus"/>
    <property type="evidence" value="ECO:0007669"/>
    <property type="project" value="UniProtKB-UniRule"/>
</dbReference>